<dbReference type="InterPro" id="IPR013783">
    <property type="entry name" value="Ig-like_fold"/>
</dbReference>
<dbReference type="SUPFAM" id="SSF49299">
    <property type="entry name" value="PKD domain"/>
    <property type="match status" value="1"/>
</dbReference>
<dbReference type="Pfam" id="PF19081">
    <property type="entry name" value="Ig_7"/>
    <property type="match status" value="2"/>
</dbReference>
<sequence length="2775" mass="282176">MKLTLQKVLMSLCLVGATTAARAQLSGTLSVPGSSYPTIASVVSALNTQGVGTGGVTVNVAAGYTETLTATLSLTATGTSANPIIFQKSGTGANPIVTAYSNTSGTATAASATPDGIWNFVGSDYVTIDGINLAENSANNTAAAAASTQVAAAGILMEYGYAFFKASATDGAQNNTIKNCTITLNRLNWTAAGSSSPFFPGATGIEMVNCTPATTQASLTVAAPSGASSNNKFYSNTVQNCNTGIALSGYAAAAPYTSADANNDIGGATTATGNTVINFGGGASATQVAAGIVAKNVWSFNISYNTVTNNNGSGANHVNTLRGIYLPGAEGAAGSVNNNTVNMTGGGTTQNIYAIDMEAGSTANSNTINVNNNTIQGTYATATTGWLYGIYLNSSATTVNANNNTIGSMSTTATTGKMPGIYNDNTPTSLSINNNSFSGFSFGTTTNTTTNYVVYNNATVTGTLTINGNSFQNFTNLNVSGSFYFVYNSTNTDSYSFQNNLISGVSRTSGKNGAFYCYYNGAGGAGTATFAKNVFTGFTASGTGAFYGLYSNTLSTQNVNYTGNKITNISNGTGIVYPIYNGYGDNVNINNDTISNISGGGDVYGIYGGNYTNNLNVFSNVVNTLSTSGSSNVYGIYLNAGNNTISVNTAYKNKVYDVTASVSGGKAYGIYLVASAMHTVYNNLVGDIKAPAATNANAVVGIFISSVAAADVYNNTVNLNATSTGATFGSSALYVSSTTPTVMLRNNILVNNSTPGSTSGYSAAFRYVSAPGAKYQVGSNGNLFYAGTAAANRLIYGEGASASATNGKQTLATYKSYIGNSKDTTSVTENPAFASTTGSAANYLHLTGGASTYAESGGINITGLTDDYDGEARAGNAGYTGSGSAPDIGADEFNGVALTPAINSVAMTPQGTQCTATARTITANVSPLAGGSVSSVTLLYSFNGIAQTPIAMTGGSTSAASNWTATIPAATPVNATVAWSVVVADGTNVKQTNGPSYSDAPMTGLTATATASLSTVCSGSPSVLKVVVPLGATFGAGASTTSGSGTYNTDDISPFSHYFGGHKAQYMIRASELTAAGFSAGDFTSLALDVTTAGTTYAGFAINLTQTTASDLSNGFVMSSLTQVYSNNATPVVGINTYNFTTPFTWNGTSNLVVQICWSNNNSGGSAAEVKYDATSFASEAFEYHDSYTPAAMCGVTTYSDYNYARPKMILSGVKPGYTFSWSDGANTVGTTSPLTVSPINTTTYTATVTDVNNCQLTSNGVVVNTIPLPAAPTATNSTQCGVGVPTASVSGGVGTYKWYSAATGGSLLQTGGSTYTGTVTTTTTFYVSDSTGACESPRVPVVITVSTPDQLTINTAQDSLCIGSAVAMTAAKTGIANNYTYTWTVAPATGSGMSGTVTGNSTNVTPTAAGSYVYTVTGVDGSCTAVANKTIVINPLPTVVNLSATPNAICTGTQVALSAFSVSASAGTTAVGTQSTTGTTGGPYREGSGYANKAQYLFTAAELNAAGLQLGNITALAFNVTSLGNGTMGNYTIKIAPTTATTITTNFNTATPTVVYGPLSYTAVSGLNTHTFTTPFAWDGVSNIVVTICHDYSSNSSSSVAMASTTNKTLYDNSGSVSNCTVTAGSSATTRPVTTFSGQVGTNVTSAMTWQWNPGAVSGNAVTVTPTNTGSTVATQTYTVKATNSTTGCFKTGTVDVTVYPTPATPVATNSNQCGIAVPTASVSGGVGVYKWYNAATGNTVLQRGGNTYTGAINTTTTFYVADSSGLCESARVPVTVTVTQPDSISVKANGTVTATTACLNSPLNLSTVKVGTANTYTYKWTASPVTGSDIPATGTTGQNITATPTAAGSYVYTVTATDAGCTAIASVTVNVINTFANIPVVSSVTKPTICAGDPDTLKAMITAPFFKENFEDASFPLTTFATSSVSGTVSAAQNTTYFAQGSSSLLFKTTSAYADVNLSSASPVDLTPYTAAKLTFSHIAAMEGPTTAYDTGFVQYSTNGGTTWTTFPASSYAGTGTMIGTGVSFSTRSYADWITNFTGASSTPTNALWKNETINIPAAALTSTQFKIRFRITTDVSTTYYGWLIDSLQLVGTSLANVSWSNGATVVGTANPQAVTPTTTTTYTPTVTYNGCSTAATPVTVTVNSLPTATITPSVATAICAGNNIVLTAATGTGYAYQWKLNGAVINGATGGTYTATAAGSYTVTVTTASCAATSAATDITVTPLPTATITAGGPTTVCTGGNVVLNAATGTGLTYEWKLNGSSINGATNASYTATATGLYTVTVTGNGCSATATAVNVAVLPPPTATISAQGNTTFCLGDSTALVANTGTGFTYIWKRNGTTIAGATANIHYATQAGTYTVDVSNGGCATTSNSVVISVNPLPAVTVTASGPIGFCIGGDVILNASPTTGLTYTWKENGTPIPGATTSSYTATQTAAYTVTVSNGTCPNTSSAINVTAFPLPTANITALTATTICANDTAALEAPAGAGYTYQWYLNGAIIPGANGQIYSTSTAGNYTVQVTTANGCTATSTTAVTISTFTAPNTVVTHNKPLALCEGDNLILSVNTGLNYTYQWYKNGSPINGATSANYTVVSQAGIFTVRVSTPNGCTGLSLDQVVTVVPLVYPIIAINGTTLSTSGFTAYQWYLNNTPIPGATNASYTVEQDGYYTVLGTAPNGCPTMSAIANIQFLGIETIKAEMVRIYPNPSSSKVYIDAPKDVNVALCAVDGRVLDYVKKAKQIDISNYADGVYMIRVLDENDILVKIEKLVKTSH</sequence>
<gene>
    <name evidence="3" type="ORF">DN068_07455</name>
</gene>
<dbReference type="SMART" id="SM00089">
    <property type="entry name" value="PKD"/>
    <property type="match status" value="5"/>
</dbReference>
<accession>A0A2W2C0F6</accession>
<evidence type="ECO:0000313" key="3">
    <source>
        <dbReference type="EMBL" id="PZF73553.1"/>
    </source>
</evidence>
<evidence type="ECO:0000313" key="4">
    <source>
        <dbReference type="Proteomes" id="UP000248745"/>
    </source>
</evidence>
<dbReference type="EMBL" id="QKTW01000011">
    <property type="protein sequence ID" value="PZF73553.1"/>
    <property type="molecule type" value="Genomic_DNA"/>
</dbReference>
<evidence type="ECO:0000256" key="1">
    <source>
        <dbReference type="SAM" id="SignalP"/>
    </source>
</evidence>
<dbReference type="InterPro" id="IPR006626">
    <property type="entry name" value="PbH1"/>
</dbReference>
<comment type="caution">
    <text evidence="3">The sequence shown here is derived from an EMBL/GenBank/DDBJ whole genome shotgun (WGS) entry which is preliminary data.</text>
</comment>
<dbReference type="Proteomes" id="UP000248745">
    <property type="component" value="Unassembled WGS sequence"/>
</dbReference>
<feature type="signal peptide" evidence="1">
    <location>
        <begin position="1"/>
        <end position="23"/>
    </location>
</feature>
<dbReference type="Gene3D" id="2.60.40.10">
    <property type="entry name" value="Immunoglobulins"/>
    <property type="match status" value="6"/>
</dbReference>
<keyword evidence="1" id="KW-0732">Signal</keyword>
<feature type="chain" id="PRO_5016007705" description="PKD domain-containing protein" evidence="1">
    <location>
        <begin position="24"/>
        <end position="2775"/>
    </location>
</feature>
<feature type="domain" description="PKD" evidence="2">
    <location>
        <begin position="2173"/>
        <end position="2231"/>
    </location>
</feature>
<dbReference type="InterPro" id="IPR044023">
    <property type="entry name" value="Ig_7"/>
</dbReference>
<dbReference type="Pfam" id="PF18962">
    <property type="entry name" value="Por_Secre_tail"/>
    <property type="match status" value="1"/>
</dbReference>
<keyword evidence="4" id="KW-1185">Reference proteome</keyword>
<dbReference type="SMART" id="SM00710">
    <property type="entry name" value="PbH1"/>
    <property type="match status" value="12"/>
</dbReference>
<dbReference type="Gene3D" id="2.60.120.260">
    <property type="entry name" value="Galactose-binding domain-like"/>
    <property type="match status" value="1"/>
</dbReference>
<proteinExistence type="predicted"/>
<name>A0A2W2C0F6_9BACT</name>
<dbReference type="InterPro" id="IPR000601">
    <property type="entry name" value="PKD_dom"/>
</dbReference>
<dbReference type="InterPro" id="IPR022409">
    <property type="entry name" value="PKD/Chitinase_dom"/>
</dbReference>
<reference evidence="3 4" key="1">
    <citation type="submission" date="2018-06" db="EMBL/GenBank/DDBJ databases">
        <title>Mucibacter soli gen. nov., sp. nov., a new member of the family Chitinophagaceae producing mucin.</title>
        <authorList>
            <person name="Kim M.-K."/>
            <person name="Park S."/>
            <person name="Kim T.-S."/>
            <person name="Joung Y."/>
            <person name="Han J.-H."/>
            <person name="Kim S.B."/>
        </authorList>
    </citation>
    <scope>NUCLEOTIDE SEQUENCE [LARGE SCALE GENOMIC DNA]</scope>
    <source>
        <strain evidence="3 4">R1-15</strain>
    </source>
</reference>
<protein>
    <recommendedName>
        <fullName evidence="2">PKD domain-containing protein</fullName>
    </recommendedName>
</protein>
<dbReference type="InterPro" id="IPR026444">
    <property type="entry name" value="Secre_tail"/>
</dbReference>
<organism evidence="3 4">
    <name type="scientific">Taibaiella soli</name>
    <dbReference type="NCBI Taxonomy" id="1649169"/>
    <lineage>
        <taxon>Bacteria</taxon>
        <taxon>Pseudomonadati</taxon>
        <taxon>Bacteroidota</taxon>
        <taxon>Chitinophagia</taxon>
        <taxon>Chitinophagales</taxon>
        <taxon>Chitinophagaceae</taxon>
        <taxon>Taibaiella</taxon>
    </lineage>
</organism>
<dbReference type="InterPro" id="IPR035986">
    <property type="entry name" value="PKD_dom_sf"/>
</dbReference>
<evidence type="ECO:0000259" key="2">
    <source>
        <dbReference type="PROSITE" id="PS50093"/>
    </source>
</evidence>
<dbReference type="PROSITE" id="PS50093">
    <property type="entry name" value="PKD"/>
    <property type="match status" value="1"/>
</dbReference>